<evidence type="ECO:0000313" key="2">
    <source>
        <dbReference type="Proteomes" id="UP001497392"/>
    </source>
</evidence>
<protein>
    <submittedName>
        <fullName evidence="1">G8152 protein</fullName>
    </submittedName>
</protein>
<dbReference type="EMBL" id="CAXHTA020000012">
    <property type="protein sequence ID" value="CAL5225349.1"/>
    <property type="molecule type" value="Genomic_DNA"/>
</dbReference>
<keyword evidence="2" id="KW-1185">Reference proteome</keyword>
<proteinExistence type="predicted"/>
<evidence type="ECO:0000313" key="1">
    <source>
        <dbReference type="EMBL" id="CAL5225349.1"/>
    </source>
</evidence>
<sequence length="136" mass="15069">MRPGETYTRPPILRPYLAHSMEAQLAFRPCIACRRGPGSPPQLLTPDTAERKVQAAAGKSTLCESYTGDSLVKPFFDYDSHGDQQTDDRQRFELVCAPAIQRVLDVQRAQLAVATRSGWQADGRYKTSIQGVRTGT</sequence>
<name>A0ABP1G297_9CHLO</name>
<organism evidence="1 2">
    <name type="scientific">Coccomyxa viridis</name>
    <dbReference type="NCBI Taxonomy" id="1274662"/>
    <lineage>
        <taxon>Eukaryota</taxon>
        <taxon>Viridiplantae</taxon>
        <taxon>Chlorophyta</taxon>
        <taxon>core chlorophytes</taxon>
        <taxon>Trebouxiophyceae</taxon>
        <taxon>Trebouxiophyceae incertae sedis</taxon>
        <taxon>Coccomyxaceae</taxon>
        <taxon>Coccomyxa</taxon>
    </lineage>
</organism>
<gene>
    <name evidence="1" type="primary">g8152</name>
    <name evidence="1" type="ORF">VP750_LOCUS7008</name>
</gene>
<comment type="caution">
    <text evidence="1">The sequence shown here is derived from an EMBL/GenBank/DDBJ whole genome shotgun (WGS) entry which is preliminary data.</text>
</comment>
<reference evidence="1 2" key="1">
    <citation type="submission" date="2024-06" db="EMBL/GenBank/DDBJ databases">
        <authorList>
            <person name="Kraege A."/>
            <person name="Thomma B."/>
        </authorList>
    </citation>
    <scope>NUCLEOTIDE SEQUENCE [LARGE SCALE GENOMIC DNA]</scope>
</reference>
<accession>A0ABP1G297</accession>
<dbReference type="Proteomes" id="UP001497392">
    <property type="component" value="Unassembled WGS sequence"/>
</dbReference>